<name>A0A382YUE0_9ZZZZ</name>
<reference evidence="1" key="1">
    <citation type="submission" date="2018-05" db="EMBL/GenBank/DDBJ databases">
        <authorList>
            <person name="Lanie J.A."/>
            <person name="Ng W.-L."/>
            <person name="Kazmierczak K.M."/>
            <person name="Andrzejewski T.M."/>
            <person name="Davidsen T.M."/>
            <person name="Wayne K.J."/>
            <person name="Tettelin H."/>
            <person name="Glass J.I."/>
            <person name="Rusch D."/>
            <person name="Podicherti R."/>
            <person name="Tsui H.-C.T."/>
            <person name="Winkler M.E."/>
        </authorList>
    </citation>
    <scope>NUCLEOTIDE SEQUENCE</scope>
</reference>
<gene>
    <name evidence="1" type="ORF">METZ01_LOCUS439289</name>
</gene>
<dbReference type="AlphaFoldDB" id="A0A382YUE0"/>
<proteinExistence type="predicted"/>
<evidence type="ECO:0000313" key="1">
    <source>
        <dbReference type="EMBL" id="SVD86435.1"/>
    </source>
</evidence>
<protein>
    <submittedName>
        <fullName evidence="1">Uncharacterized protein</fullName>
    </submittedName>
</protein>
<feature type="non-terminal residue" evidence="1">
    <location>
        <position position="203"/>
    </location>
</feature>
<dbReference type="EMBL" id="UINC01178338">
    <property type="protein sequence ID" value="SVD86435.1"/>
    <property type="molecule type" value="Genomic_DNA"/>
</dbReference>
<sequence length="203" mass="22688">MKKKLIITLFIAFVTLPNISFGADDDLKELTDAINDAQKEFNDLKTGNTSEAKIIDDAIKEINKATEFVEKAINSNNNIEAIKALEFIEKSLSDVSALVPQEFSSDMSKADMSTFGEDKAKILISITEDIKNNKEEKLNELITHMVDLNKVGLDSFEIIENLKKIGVDTIQFEVALRTSAVDLEKKLDSIPLQTNQLYNQKST</sequence>
<accession>A0A382YUE0</accession>
<organism evidence="1">
    <name type="scientific">marine metagenome</name>
    <dbReference type="NCBI Taxonomy" id="408172"/>
    <lineage>
        <taxon>unclassified sequences</taxon>
        <taxon>metagenomes</taxon>
        <taxon>ecological metagenomes</taxon>
    </lineage>
</organism>